<organism evidence="8 9">
    <name type="scientific">Pseudovirgaria hyperparasitica</name>
    <dbReference type="NCBI Taxonomy" id="470096"/>
    <lineage>
        <taxon>Eukaryota</taxon>
        <taxon>Fungi</taxon>
        <taxon>Dikarya</taxon>
        <taxon>Ascomycota</taxon>
        <taxon>Pezizomycotina</taxon>
        <taxon>Dothideomycetes</taxon>
        <taxon>Dothideomycetes incertae sedis</taxon>
        <taxon>Acrospermales</taxon>
        <taxon>Acrospermaceae</taxon>
        <taxon>Pseudovirgaria</taxon>
    </lineage>
</organism>
<evidence type="ECO:0000313" key="8">
    <source>
        <dbReference type="EMBL" id="KAF2753073.1"/>
    </source>
</evidence>
<evidence type="ECO:0000256" key="1">
    <source>
        <dbReference type="ARBA" id="ARBA00001971"/>
    </source>
</evidence>
<evidence type="ECO:0000256" key="5">
    <source>
        <dbReference type="PIRSR" id="PIRSR602401-1"/>
    </source>
</evidence>
<evidence type="ECO:0000313" key="9">
    <source>
        <dbReference type="Proteomes" id="UP000799437"/>
    </source>
</evidence>
<proteinExistence type="inferred from homology"/>
<feature type="transmembrane region" description="Helical" evidence="7">
    <location>
        <begin position="6"/>
        <end position="24"/>
    </location>
</feature>
<dbReference type="Gene3D" id="1.10.630.10">
    <property type="entry name" value="Cytochrome P450"/>
    <property type="match status" value="1"/>
</dbReference>
<protein>
    <submittedName>
        <fullName evidence="8">Cytochrome P450</fullName>
    </submittedName>
</protein>
<evidence type="ECO:0000256" key="6">
    <source>
        <dbReference type="RuleBase" id="RU000461"/>
    </source>
</evidence>
<dbReference type="GO" id="GO:0005506">
    <property type="term" value="F:iron ion binding"/>
    <property type="evidence" value="ECO:0007669"/>
    <property type="project" value="InterPro"/>
</dbReference>
<reference evidence="8" key="1">
    <citation type="journal article" date="2020" name="Stud. Mycol.">
        <title>101 Dothideomycetes genomes: a test case for predicting lifestyles and emergence of pathogens.</title>
        <authorList>
            <person name="Haridas S."/>
            <person name="Albert R."/>
            <person name="Binder M."/>
            <person name="Bloem J."/>
            <person name="Labutti K."/>
            <person name="Salamov A."/>
            <person name="Andreopoulos B."/>
            <person name="Baker S."/>
            <person name="Barry K."/>
            <person name="Bills G."/>
            <person name="Bluhm B."/>
            <person name="Cannon C."/>
            <person name="Castanera R."/>
            <person name="Culley D."/>
            <person name="Daum C."/>
            <person name="Ezra D."/>
            <person name="Gonzalez J."/>
            <person name="Henrissat B."/>
            <person name="Kuo A."/>
            <person name="Liang C."/>
            <person name="Lipzen A."/>
            <person name="Lutzoni F."/>
            <person name="Magnuson J."/>
            <person name="Mondo S."/>
            <person name="Nolan M."/>
            <person name="Ohm R."/>
            <person name="Pangilinan J."/>
            <person name="Park H.-J."/>
            <person name="Ramirez L."/>
            <person name="Alfaro M."/>
            <person name="Sun H."/>
            <person name="Tritt A."/>
            <person name="Yoshinaga Y."/>
            <person name="Zwiers L.-H."/>
            <person name="Turgeon B."/>
            <person name="Goodwin S."/>
            <person name="Spatafora J."/>
            <person name="Crous P."/>
            <person name="Grigoriev I."/>
        </authorList>
    </citation>
    <scope>NUCLEOTIDE SEQUENCE</scope>
    <source>
        <strain evidence="8">CBS 121739</strain>
    </source>
</reference>
<dbReference type="Pfam" id="PF00067">
    <property type="entry name" value="p450"/>
    <property type="match status" value="1"/>
</dbReference>
<feature type="binding site" description="axial binding residue" evidence="5">
    <location>
        <position position="506"/>
    </location>
    <ligand>
        <name>heme</name>
        <dbReference type="ChEBI" id="CHEBI:30413"/>
    </ligand>
    <ligandPart>
        <name>Fe</name>
        <dbReference type="ChEBI" id="CHEBI:18248"/>
    </ligandPart>
</feature>
<dbReference type="RefSeq" id="XP_033595524.1">
    <property type="nucleotide sequence ID" value="XM_033742189.1"/>
</dbReference>
<dbReference type="GeneID" id="54483243"/>
<dbReference type="InterPro" id="IPR017972">
    <property type="entry name" value="Cyt_P450_CS"/>
</dbReference>
<dbReference type="EMBL" id="ML996588">
    <property type="protein sequence ID" value="KAF2753073.1"/>
    <property type="molecule type" value="Genomic_DNA"/>
</dbReference>
<keyword evidence="6" id="KW-0503">Monooxygenase</keyword>
<dbReference type="PROSITE" id="PS00086">
    <property type="entry name" value="CYTOCHROME_P450"/>
    <property type="match status" value="1"/>
</dbReference>
<keyword evidence="7" id="KW-0472">Membrane</keyword>
<comment type="cofactor">
    <cofactor evidence="1 5">
        <name>heme</name>
        <dbReference type="ChEBI" id="CHEBI:30413"/>
    </cofactor>
</comment>
<keyword evidence="6" id="KW-0560">Oxidoreductase</keyword>
<keyword evidence="7" id="KW-0812">Transmembrane</keyword>
<dbReference type="PRINTS" id="PR00385">
    <property type="entry name" value="P450"/>
</dbReference>
<dbReference type="OrthoDB" id="1470350at2759"/>
<dbReference type="PRINTS" id="PR00463">
    <property type="entry name" value="EP450I"/>
</dbReference>
<keyword evidence="5 6" id="KW-0349">Heme</keyword>
<dbReference type="AlphaFoldDB" id="A0A6A6VS76"/>
<dbReference type="PANTHER" id="PTHR24305">
    <property type="entry name" value="CYTOCHROME P450"/>
    <property type="match status" value="1"/>
</dbReference>
<keyword evidence="4 5" id="KW-0408">Iron</keyword>
<dbReference type="PANTHER" id="PTHR24305:SF166">
    <property type="entry name" value="CYTOCHROME P450 12A4, MITOCHONDRIAL-RELATED"/>
    <property type="match status" value="1"/>
</dbReference>
<dbReference type="GO" id="GO:0020037">
    <property type="term" value="F:heme binding"/>
    <property type="evidence" value="ECO:0007669"/>
    <property type="project" value="InterPro"/>
</dbReference>
<dbReference type="GO" id="GO:0004497">
    <property type="term" value="F:monooxygenase activity"/>
    <property type="evidence" value="ECO:0007669"/>
    <property type="project" value="UniProtKB-KW"/>
</dbReference>
<evidence type="ECO:0000256" key="4">
    <source>
        <dbReference type="ARBA" id="ARBA00023004"/>
    </source>
</evidence>
<evidence type="ECO:0000256" key="3">
    <source>
        <dbReference type="ARBA" id="ARBA00022723"/>
    </source>
</evidence>
<gene>
    <name evidence="8" type="ORF">EJ05DRAFT_445647</name>
</gene>
<keyword evidence="9" id="KW-1185">Reference proteome</keyword>
<dbReference type="GO" id="GO:0016705">
    <property type="term" value="F:oxidoreductase activity, acting on paired donors, with incorporation or reduction of molecular oxygen"/>
    <property type="evidence" value="ECO:0007669"/>
    <property type="project" value="InterPro"/>
</dbReference>
<dbReference type="InterPro" id="IPR002401">
    <property type="entry name" value="Cyt_P450_E_grp-I"/>
</dbReference>
<sequence length="575" mass="64796">MFSYINIVLLIVIVQAIRTLYFFYEFVQKAKATGLPYTYSPVIELQTISFLTDPILRWALGSYLMRGDGWPRWARFMIREWMYEDKGRAHAEYGDVFLVVSPGGIICYVGNAQVAMQVAQKRKSFIKPAEKMKMLEPFGPNVVSTEGDIWRFHIRITLPPFGEAVNRLVWDETMRQTHMLITSWAEHGSRSLKSDIYLLTVNVMSCVAFGQQAEWTDDANAIPAGHSLTLVKAIYGVVMNLPLILLIPKLILRYGPWKHVYEAYSEYEKYMNELLEEEKRRMNNGQRDDGLAKGNLLTAVLKENDSSGREKQIMKGPGGRLSLTDEEIKGNVFIFLLAGYDTTANTILYSSLILTLHPHIQDAVIAENIRIHAMARTAGRKSLCFDHDLPKFRYLLAFMYEVMRVFPIVIPIGRVTPPTTSEVLNGATLPPGTGVVINITGIHYNTTHWPSPAVIDPRRWLCSSPNAFDPNNPSAQHLAEVEAGTNTIPSHQRGSFMTFNEGPRACLGKRFAQVEFIAFFSCLLEQHTLRLAKDLDGAEVEKMLRLRAGGSPVTLTPPEDVKVYLTPHAQLNGAE</sequence>
<comment type="similarity">
    <text evidence="2 6">Belongs to the cytochrome P450 family.</text>
</comment>
<dbReference type="InterPro" id="IPR001128">
    <property type="entry name" value="Cyt_P450"/>
</dbReference>
<evidence type="ECO:0000256" key="2">
    <source>
        <dbReference type="ARBA" id="ARBA00010617"/>
    </source>
</evidence>
<dbReference type="Proteomes" id="UP000799437">
    <property type="component" value="Unassembled WGS sequence"/>
</dbReference>
<accession>A0A6A6VS76</accession>
<dbReference type="InterPro" id="IPR050121">
    <property type="entry name" value="Cytochrome_P450_monoxygenase"/>
</dbReference>
<keyword evidence="7" id="KW-1133">Transmembrane helix</keyword>
<keyword evidence="3 5" id="KW-0479">Metal-binding</keyword>
<evidence type="ECO:0000256" key="7">
    <source>
        <dbReference type="SAM" id="Phobius"/>
    </source>
</evidence>
<name>A0A6A6VS76_9PEZI</name>
<dbReference type="SUPFAM" id="SSF48264">
    <property type="entry name" value="Cytochrome P450"/>
    <property type="match status" value="1"/>
</dbReference>
<dbReference type="InterPro" id="IPR036396">
    <property type="entry name" value="Cyt_P450_sf"/>
</dbReference>